<organism evidence="1 2">
    <name type="scientific">Bacillus badius</name>
    <dbReference type="NCBI Taxonomy" id="1455"/>
    <lineage>
        <taxon>Bacteria</taxon>
        <taxon>Bacillati</taxon>
        <taxon>Bacillota</taxon>
        <taxon>Bacilli</taxon>
        <taxon>Bacillales</taxon>
        <taxon>Bacillaceae</taxon>
        <taxon>Pseudobacillus</taxon>
    </lineage>
</organism>
<reference evidence="1 2" key="1">
    <citation type="submission" date="2015-01" db="EMBL/GenBank/DDBJ databases">
        <title>Genome Assembly of Bacillus badius MTCC 1458.</title>
        <authorList>
            <person name="Verma A."/>
            <person name="Khatri I."/>
            <person name="Mual P."/>
            <person name="Subramanian S."/>
            <person name="Krishnamurthi S."/>
        </authorList>
    </citation>
    <scope>NUCLEOTIDE SEQUENCE [LARGE SCALE GENOMIC DNA]</scope>
    <source>
        <strain evidence="1 2">MTCC 1458</strain>
    </source>
</reference>
<name>A0ABR5ASG2_BACBA</name>
<protein>
    <submittedName>
        <fullName evidence="1">Uncharacterized protein</fullName>
    </submittedName>
</protein>
<dbReference type="Proteomes" id="UP000031982">
    <property type="component" value="Unassembled WGS sequence"/>
</dbReference>
<accession>A0ABR5ASG2</accession>
<evidence type="ECO:0000313" key="2">
    <source>
        <dbReference type="Proteomes" id="UP000031982"/>
    </source>
</evidence>
<sequence length="56" mass="6993">MLEKVEFPWRKQEVISKIAQTFNVELEFAAKRLERWLRKKEELHFYSYLSNHKMHV</sequence>
<comment type="caution">
    <text evidence="1">The sequence shown here is derived from an EMBL/GenBank/DDBJ whole genome shotgun (WGS) entry which is preliminary data.</text>
</comment>
<evidence type="ECO:0000313" key="1">
    <source>
        <dbReference type="EMBL" id="KIL77691.1"/>
    </source>
</evidence>
<proteinExistence type="predicted"/>
<gene>
    <name evidence="1" type="ORF">SD77_1364</name>
</gene>
<keyword evidence="2" id="KW-1185">Reference proteome</keyword>
<dbReference type="EMBL" id="JXLP01000013">
    <property type="protein sequence ID" value="KIL77691.1"/>
    <property type="molecule type" value="Genomic_DNA"/>
</dbReference>